<dbReference type="Gene3D" id="3.40.630.30">
    <property type="match status" value="1"/>
</dbReference>
<organism evidence="3 4">
    <name type="scientific">Bosea rubneri</name>
    <dbReference type="NCBI Taxonomy" id="3075434"/>
    <lineage>
        <taxon>Bacteria</taxon>
        <taxon>Pseudomonadati</taxon>
        <taxon>Pseudomonadota</taxon>
        <taxon>Alphaproteobacteria</taxon>
        <taxon>Hyphomicrobiales</taxon>
        <taxon>Boseaceae</taxon>
        <taxon>Bosea</taxon>
    </lineage>
</organism>
<dbReference type="GO" id="GO:0016746">
    <property type="term" value="F:acyltransferase activity"/>
    <property type="evidence" value="ECO:0007669"/>
    <property type="project" value="UniProtKB-KW"/>
</dbReference>
<gene>
    <name evidence="3" type="ORF">RKE40_17170</name>
</gene>
<dbReference type="EMBL" id="JAWDID010000026">
    <property type="protein sequence ID" value="MDU0341633.1"/>
    <property type="molecule type" value="Genomic_DNA"/>
</dbReference>
<dbReference type="RefSeq" id="WP_316019446.1">
    <property type="nucleotide sequence ID" value="NZ_JAWDID010000026.1"/>
</dbReference>
<dbReference type="EC" id="2.3.1.-" evidence="3"/>
<dbReference type="Proteomes" id="UP001254257">
    <property type="component" value="Unassembled WGS sequence"/>
</dbReference>
<evidence type="ECO:0000313" key="3">
    <source>
        <dbReference type="EMBL" id="MDU0341633.1"/>
    </source>
</evidence>
<dbReference type="InterPro" id="IPR016181">
    <property type="entry name" value="Acyl_CoA_acyltransferase"/>
</dbReference>
<dbReference type="SUPFAM" id="SSF55729">
    <property type="entry name" value="Acyl-CoA N-acyltransferases (Nat)"/>
    <property type="match status" value="1"/>
</dbReference>
<evidence type="ECO:0000256" key="1">
    <source>
        <dbReference type="ARBA" id="ARBA00023251"/>
    </source>
</evidence>
<protein>
    <submittedName>
        <fullName evidence="3">GNAT family N-acetyltransferase</fullName>
        <ecNumber evidence="3">2.3.1.-</ecNumber>
    </submittedName>
</protein>
<keyword evidence="4" id="KW-1185">Reference proteome</keyword>
<keyword evidence="1" id="KW-0046">Antibiotic resistance</keyword>
<dbReference type="Pfam" id="PF13523">
    <property type="entry name" value="Acetyltransf_8"/>
    <property type="match status" value="1"/>
</dbReference>
<proteinExistence type="predicted"/>
<evidence type="ECO:0000313" key="4">
    <source>
        <dbReference type="Proteomes" id="UP001254257"/>
    </source>
</evidence>
<comment type="caution">
    <text evidence="3">The sequence shown here is derived from an EMBL/GenBank/DDBJ whole genome shotgun (WGS) entry which is preliminary data.</text>
</comment>
<dbReference type="PROSITE" id="PS51186">
    <property type="entry name" value="GNAT"/>
    <property type="match status" value="1"/>
</dbReference>
<evidence type="ECO:0000259" key="2">
    <source>
        <dbReference type="PROSITE" id="PS51186"/>
    </source>
</evidence>
<dbReference type="PANTHER" id="PTHR31438">
    <property type="entry name" value="LYSINE N-ACYLTRANSFERASE C17G9.06C-RELATED"/>
    <property type="match status" value="1"/>
</dbReference>
<name>A0ABU3SA29_9HYPH</name>
<dbReference type="InterPro" id="IPR000182">
    <property type="entry name" value="GNAT_dom"/>
</dbReference>
<reference evidence="3 4" key="1">
    <citation type="submission" date="2023-09" db="EMBL/GenBank/DDBJ databases">
        <title>Whole genome shotgun sequencing (WGS) of Bosea sp. ZW T0_25, isolated from stored onions (Allium cepa).</title>
        <authorList>
            <person name="Stoll D.A."/>
            <person name="Huch M."/>
        </authorList>
    </citation>
    <scope>NUCLEOTIDE SEQUENCE [LARGE SCALE GENOMIC DNA]</scope>
    <source>
        <strain evidence="3 4">ZW T0_25</strain>
    </source>
</reference>
<keyword evidence="3" id="KW-0012">Acyltransferase</keyword>
<accession>A0ABU3SA29</accession>
<dbReference type="PANTHER" id="PTHR31438:SF1">
    <property type="entry name" value="LYSINE N-ACYLTRANSFERASE C17G9.06C-RELATED"/>
    <property type="match status" value="1"/>
</dbReference>
<keyword evidence="3" id="KW-0808">Transferase</keyword>
<sequence length="180" mass="20011">MSGAPARSIAFRPVVAADYSMLADWLARPHWRQWWGEPQTELGYIGDMVEGRDDTCEPYIFELGGEPAGYIQVWQVAPHQNSDWATDNPWLMELPAEAVGVDLSLADGERLGQGHGSAVLRRFCQTLQDRGHTTIIIDPDPENARAIAAYRKAGFRPMPAVRSGADKALIMQFMPNTETQ</sequence>
<dbReference type="CDD" id="cd04301">
    <property type="entry name" value="NAT_SF"/>
    <property type="match status" value="1"/>
</dbReference>
<feature type="domain" description="N-acetyltransferase" evidence="2">
    <location>
        <begin position="9"/>
        <end position="176"/>
    </location>
</feature>